<dbReference type="Pfam" id="PF22622">
    <property type="entry name" value="MFE-2_hydrat-2_N"/>
    <property type="match status" value="1"/>
</dbReference>
<dbReference type="GO" id="GO:0003857">
    <property type="term" value="F:(3S)-3-hydroxyacyl-CoA dehydrogenase (NAD+) activity"/>
    <property type="evidence" value="ECO:0007669"/>
    <property type="project" value="TreeGrafter"/>
</dbReference>
<dbReference type="EMBL" id="CP061035">
    <property type="protein sequence ID" value="QQV77668.1"/>
    <property type="molecule type" value="Genomic_DNA"/>
</dbReference>
<dbReference type="SUPFAM" id="SSF54637">
    <property type="entry name" value="Thioesterase/thiol ester dehydrase-isomerase"/>
    <property type="match status" value="2"/>
</dbReference>
<dbReference type="InterPro" id="IPR029069">
    <property type="entry name" value="HotDog_dom_sf"/>
</dbReference>
<dbReference type="GO" id="GO:0006635">
    <property type="term" value="P:fatty acid beta-oxidation"/>
    <property type="evidence" value="ECO:0007669"/>
    <property type="project" value="TreeGrafter"/>
</dbReference>
<feature type="domain" description="Peroxisomal multifunctional enzyme type 2-like N-terminal" evidence="2">
    <location>
        <begin position="17"/>
        <end position="144"/>
    </location>
</feature>
<organism evidence="3 4">
    <name type="scientific">Sphingomonas aliaeris</name>
    <dbReference type="NCBI Taxonomy" id="2759526"/>
    <lineage>
        <taxon>Bacteria</taxon>
        <taxon>Pseudomonadati</taxon>
        <taxon>Pseudomonadota</taxon>
        <taxon>Alphaproteobacteria</taxon>
        <taxon>Sphingomonadales</taxon>
        <taxon>Sphingomonadaceae</taxon>
        <taxon>Sphingomonas</taxon>
    </lineage>
</organism>
<dbReference type="Pfam" id="PF01575">
    <property type="entry name" value="MaoC_dehydratas"/>
    <property type="match status" value="1"/>
</dbReference>
<evidence type="ECO:0000259" key="2">
    <source>
        <dbReference type="Pfam" id="PF22622"/>
    </source>
</evidence>
<protein>
    <submittedName>
        <fullName evidence="3">MaoC family dehydratase N-terminal domain-containing protein</fullName>
    </submittedName>
</protein>
<dbReference type="InterPro" id="IPR002539">
    <property type="entry name" value="MaoC-like_dom"/>
</dbReference>
<dbReference type="PANTHER" id="PTHR13078:SF56">
    <property type="entry name" value="PEROXISOMAL MULTIFUNCTIONAL ENZYME TYPE 2"/>
    <property type="match status" value="1"/>
</dbReference>
<evidence type="ECO:0000259" key="1">
    <source>
        <dbReference type="Pfam" id="PF01575"/>
    </source>
</evidence>
<name>A0A974S4J7_9SPHN</name>
<dbReference type="GO" id="GO:0044594">
    <property type="term" value="F:17-beta-hydroxysteroid dehydrogenase (NAD+) activity"/>
    <property type="evidence" value="ECO:0007669"/>
    <property type="project" value="TreeGrafter"/>
</dbReference>
<dbReference type="CDD" id="cd03448">
    <property type="entry name" value="HDE_HSD"/>
    <property type="match status" value="1"/>
</dbReference>
<dbReference type="KEGG" id="sari:H5J25_02375"/>
<evidence type="ECO:0000313" key="3">
    <source>
        <dbReference type="EMBL" id="QQV77668.1"/>
    </source>
</evidence>
<dbReference type="GO" id="GO:0004300">
    <property type="term" value="F:enoyl-CoA hydratase activity"/>
    <property type="evidence" value="ECO:0007669"/>
    <property type="project" value="TreeGrafter"/>
</dbReference>
<proteinExistence type="predicted"/>
<dbReference type="RefSeq" id="WP_202094399.1">
    <property type="nucleotide sequence ID" value="NZ_CP061035.1"/>
</dbReference>
<dbReference type="PANTHER" id="PTHR13078">
    <property type="entry name" value="PEROXISOMAL MULTIFUNCTIONAL ENZYME TYPE 2-RELATED"/>
    <property type="match status" value="1"/>
</dbReference>
<feature type="domain" description="MaoC-like" evidence="1">
    <location>
        <begin position="162"/>
        <end position="256"/>
    </location>
</feature>
<gene>
    <name evidence="3" type="ORF">H5J25_02375</name>
</gene>
<dbReference type="Gene3D" id="3.10.129.10">
    <property type="entry name" value="Hotdog Thioesterase"/>
    <property type="match status" value="1"/>
</dbReference>
<reference evidence="4" key="1">
    <citation type="submission" date="2020-09" db="EMBL/GenBank/DDBJ databases">
        <title>Sphingomonas sp., a new species isolated from pork steak.</title>
        <authorList>
            <person name="Heidler von Heilborn D."/>
        </authorList>
    </citation>
    <scope>NUCLEOTIDE SEQUENCE [LARGE SCALE GENOMIC DNA]</scope>
</reference>
<dbReference type="Proteomes" id="UP000595894">
    <property type="component" value="Chromosome"/>
</dbReference>
<evidence type="ECO:0000313" key="4">
    <source>
        <dbReference type="Proteomes" id="UP000595894"/>
    </source>
</evidence>
<sequence length="284" mass="30955">MDVEALRTMHIDAIEQEYGKRETILYALGLGYGSDPLDASELPFVYEGGLRSVPSYVNLLCHPGFWAQRPEFGIDWVKILHAEQDFTIHQPLPPTSRMRGEYRVAALEDKGAGRGALLHQEKALYDSASGAHVATVRSTLFLRGNGGEGGFGTPPAAAGLLPDRAPDRSVSIPTLPRQALIYRLSGDWNPLHADPAIAAKAGFAAPILHGLCTNGIACRAVLASYCDNDPARLTGMFTRFSKPVMPGETIRIDFFEEAAGLVMFRAVVEERDEIVLDRCSARYA</sequence>
<accession>A0A974S4J7</accession>
<dbReference type="AlphaFoldDB" id="A0A974S4J7"/>
<dbReference type="InterPro" id="IPR054357">
    <property type="entry name" value="MFE-2_N"/>
</dbReference>
<keyword evidence="4" id="KW-1185">Reference proteome</keyword>